<name>A0A1P8WCX5_9PLAN</name>
<accession>A0A1P8WCX5</accession>
<dbReference type="STRING" id="1891926.Fuma_01496"/>
<evidence type="ECO:0000313" key="1">
    <source>
        <dbReference type="EMBL" id="APZ91900.1"/>
    </source>
</evidence>
<dbReference type="KEGG" id="fmr:Fuma_01496"/>
<organism evidence="1 2">
    <name type="scientific">Fuerstiella marisgermanici</name>
    <dbReference type="NCBI Taxonomy" id="1891926"/>
    <lineage>
        <taxon>Bacteria</taxon>
        <taxon>Pseudomonadati</taxon>
        <taxon>Planctomycetota</taxon>
        <taxon>Planctomycetia</taxon>
        <taxon>Planctomycetales</taxon>
        <taxon>Planctomycetaceae</taxon>
        <taxon>Fuerstiella</taxon>
    </lineage>
</organism>
<protein>
    <submittedName>
        <fullName evidence="1">Uncharacterized protein</fullName>
    </submittedName>
</protein>
<keyword evidence="2" id="KW-1185">Reference proteome</keyword>
<dbReference type="RefSeq" id="WP_077023590.1">
    <property type="nucleotide sequence ID" value="NZ_CP017641.1"/>
</dbReference>
<reference evidence="1 2" key="1">
    <citation type="journal article" date="2016" name="Front. Microbiol.">
        <title>Fuerstia marisgermanicae gen. nov., sp. nov., an Unusual Member of the Phylum Planctomycetes from the German Wadden Sea.</title>
        <authorList>
            <person name="Kohn T."/>
            <person name="Heuer A."/>
            <person name="Jogler M."/>
            <person name="Vollmers J."/>
            <person name="Boedeker C."/>
            <person name="Bunk B."/>
            <person name="Rast P."/>
            <person name="Borchert D."/>
            <person name="Glockner I."/>
            <person name="Freese H.M."/>
            <person name="Klenk H.P."/>
            <person name="Overmann J."/>
            <person name="Kaster A.K."/>
            <person name="Rohde M."/>
            <person name="Wiegand S."/>
            <person name="Jogler C."/>
        </authorList>
    </citation>
    <scope>NUCLEOTIDE SEQUENCE [LARGE SCALE GENOMIC DNA]</scope>
    <source>
        <strain evidence="1 2">NH11</strain>
    </source>
</reference>
<proteinExistence type="predicted"/>
<dbReference type="AlphaFoldDB" id="A0A1P8WCX5"/>
<dbReference type="EMBL" id="CP017641">
    <property type="protein sequence ID" value="APZ91900.1"/>
    <property type="molecule type" value="Genomic_DNA"/>
</dbReference>
<sequence length="132" mass="14831">METFTIERTALPELTFSGQLLAESIGEDTNSQSQGRIHELRVYETDDHQYIVSCHFRSPFESELSDSFVEVVDTVDEVEATLSLYDATERVDAAAFANGDASRKQSVCTVLRERFDRQVLQVLAVLNAKEPV</sequence>
<evidence type="ECO:0000313" key="2">
    <source>
        <dbReference type="Proteomes" id="UP000187735"/>
    </source>
</evidence>
<gene>
    <name evidence="1" type="ORF">Fuma_01496</name>
</gene>
<dbReference type="Proteomes" id="UP000187735">
    <property type="component" value="Chromosome"/>
</dbReference>